<accession>A0A915CK26</accession>
<keyword evidence="1" id="KW-1185">Reference proteome</keyword>
<organism evidence="1 2">
    <name type="scientific">Parascaris univalens</name>
    <name type="common">Nematode worm</name>
    <dbReference type="NCBI Taxonomy" id="6257"/>
    <lineage>
        <taxon>Eukaryota</taxon>
        <taxon>Metazoa</taxon>
        <taxon>Ecdysozoa</taxon>
        <taxon>Nematoda</taxon>
        <taxon>Chromadorea</taxon>
        <taxon>Rhabditida</taxon>
        <taxon>Spirurina</taxon>
        <taxon>Ascaridomorpha</taxon>
        <taxon>Ascaridoidea</taxon>
        <taxon>Ascarididae</taxon>
        <taxon>Parascaris</taxon>
    </lineage>
</organism>
<dbReference type="WBParaSite" id="PgR433_g001_t01">
    <property type="protein sequence ID" value="PgR433_g001_t01"/>
    <property type="gene ID" value="PgR433_g001"/>
</dbReference>
<evidence type="ECO:0000313" key="1">
    <source>
        <dbReference type="Proteomes" id="UP000887569"/>
    </source>
</evidence>
<dbReference type="AlphaFoldDB" id="A0A915CK26"/>
<proteinExistence type="predicted"/>
<dbReference type="Proteomes" id="UP000887569">
    <property type="component" value="Unplaced"/>
</dbReference>
<sequence length="74" mass="8276">ENDKASSYFQFLASHGEKDSRWCSCGMSLTGTATTGIPDMCYRSTRTGDEVLWAAITEMAWIDRSKEYRVATSP</sequence>
<evidence type="ECO:0000313" key="2">
    <source>
        <dbReference type="WBParaSite" id="PgR433_g001_t01"/>
    </source>
</evidence>
<protein>
    <submittedName>
        <fullName evidence="2">Uncharacterized protein</fullName>
    </submittedName>
</protein>
<name>A0A915CK26_PARUN</name>
<reference evidence="2" key="1">
    <citation type="submission" date="2022-11" db="UniProtKB">
        <authorList>
            <consortium name="WormBaseParasite"/>
        </authorList>
    </citation>
    <scope>IDENTIFICATION</scope>
</reference>